<dbReference type="InterPro" id="IPR013115">
    <property type="entry name" value="HisG_C"/>
</dbReference>
<dbReference type="SUPFAM" id="SSF53850">
    <property type="entry name" value="Periplasmic binding protein-like II"/>
    <property type="match status" value="1"/>
</dbReference>
<reference evidence="14 15" key="1">
    <citation type="submission" date="2021-08" db="EMBL/GenBank/DDBJ databases">
        <title>Lysobacter sp. strain CJ11 Genome sequencing and assembly.</title>
        <authorList>
            <person name="Kim I."/>
        </authorList>
    </citation>
    <scope>NUCLEOTIDE SEQUENCE [LARGE SCALE GENOMIC DNA]</scope>
    <source>
        <strain evidence="14 15">CJ11</strain>
    </source>
</reference>
<evidence type="ECO:0000259" key="13">
    <source>
        <dbReference type="Pfam" id="PF08029"/>
    </source>
</evidence>
<gene>
    <name evidence="11 14" type="primary">hisG</name>
    <name evidence="14" type="ORF">H8L67_06595</name>
</gene>
<dbReference type="RefSeq" id="WP_220379069.1">
    <property type="nucleotide sequence ID" value="NZ_CP080544.1"/>
</dbReference>
<evidence type="ECO:0000256" key="10">
    <source>
        <dbReference type="ARBA" id="ARBA00024861"/>
    </source>
</evidence>
<dbReference type="Pfam" id="PF08029">
    <property type="entry name" value="HisG_C"/>
    <property type="match status" value="1"/>
</dbReference>
<dbReference type="NCBIfam" id="TIGR03455">
    <property type="entry name" value="HisG_C-term"/>
    <property type="match status" value="1"/>
</dbReference>
<dbReference type="SUPFAM" id="SSF54913">
    <property type="entry name" value="GlnB-like"/>
    <property type="match status" value="1"/>
</dbReference>
<keyword evidence="11" id="KW-0479">Metal-binding</keyword>
<keyword evidence="15" id="KW-1185">Reference proteome</keyword>
<dbReference type="Gene3D" id="3.30.70.120">
    <property type="match status" value="1"/>
</dbReference>
<dbReference type="InterPro" id="IPR020621">
    <property type="entry name" value="ATP-PRT_HisG_long"/>
</dbReference>
<evidence type="ECO:0000259" key="12">
    <source>
        <dbReference type="Pfam" id="PF01634"/>
    </source>
</evidence>
<evidence type="ECO:0000256" key="11">
    <source>
        <dbReference type="HAMAP-Rule" id="MF_00079"/>
    </source>
</evidence>
<dbReference type="InterPro" id="IPR011322">
    <property type="entry name" value="N-reg_PII-like_a/b"/>
</dbReference>
<dbReference type="Gene3D" id="3.40.190.10">
    <property type="entry name" value="Periplasmic binding protein-like II"/>
    <property type="match status" value="2"/>
</dbReference>
<organism evidence="14 15">
    <name type="scientific">Lysobacter soyae</name>
    <dbReference type="NCBI Taxonomy" id="2764185"/>
    <lineage>
        <taxon>Bacteria</taxon>
        <taxon>Pseudomonadati</taxon>
        <taxon>Pseudomonadota</taxon>
        <taxon>Gammaproteobacteria</taxon>
        <taxon>Lysobacterales</taxon>
        <taxon>Lysobacteraceae</taxon>
        <taxon>Lysobacter</taxon>
    </lineage>
</organism>
<dbReference type="HAMAP" id="MF_00079">
    <property type="entry name" value="HisG_Long"/>
    <property type="match status" value="1"/>
</dbReference>
<evidence type="ECO:0000313" key="14">
    <source>
        <dbReference type="EMBL" id="QYR52282.1"/>
    </source>
</evidence>
<keyword evidence="11" id="KW-0547">Nucleotide-binding</keyword>
<dbReference type="Proteomes" id="UP000824755">
    <property type="component" value="Chromosome"/>
</dbReference>
<evidence type="ECO:0000256" key="3">
    <source>
        <dbReference type="ARBA" id="ARBA00007955"/>
    </source>
</evidence>
<evidence type="ECO:0000256" key="8">
    <source>
        <dbReference type="ARBA" id="ARBA00022679"/>
    </source>
</evidence>
<comment type="pathway">
    <text evidence="2 11">Amino-acid biosynthesis; L-histidine biosynthesis; L-histidine from 5-phospho-alpha-D-ribose 1-diphosphate: step 1/9.</text>
</comment>
<accession>A0ABX8WQC2</accession>
<dbReference type="PANTHER" id="PTHR21403">
    <property type="entry name" value="ATP PHOSPHORIBOSYLTRANSFERASE ATP-PRTASE"/>
    <property type="match status" value="1"/>
</dbReference>
<name>A0ABX8WQC2_9GAMM</name>
<dbReference type="Pfam" id="PF01634">
    <property type="entry name" value="HisG"/>
    <property type="match status" value="1"/>
</dbReference>
<evidence type="ECO:0000256" key="5">
    <source>
        <dbReference type="ARBA" id="ARBA00020998"/>
    </source>
</evidence>
<evidence type="ECO:0000256" key="4">
    <source>
        <dbReference type="ARBA" id="ARBA00011946"/>
    </source>
</evidence>
<keyword evidence="7 11" id="KW-0328">Glycosyltransferase</keyword>
<dbReference type="EC" id="2.4.2.17" evidence="4 11"/>
<comment type="similarity">
    <text evidence="3 11">Belongs to the ATP phosphoribosyltransferase family. Long subfamily.</text>
</comment>
<keyword evidence="11" id="KW-0460">Magnesium</keyword>
<keyword evidence="9 11" id="KW-0368">Histidine biosynthesis</keyword>
<evidence type="ECO:0000256" key="1">
    <source>
        <dbReference type="ARBA" id="ARBA00000915"/>
    </source>
</evidence>
<evidence type="ECO:0000256" key="2">
    <source>
        <dbReference type="ARBA" id="ARBA00004667"/>
    </source>
</evidence>
<comment type="subcellular location">
    <subcellularLocation>
        <location evidence="11">Cytoplasm</location>
    </subcellularLocation>
</comment>
<evidence type="ECO:0000256" key="9">
    <source>
        <dbReference type="ARBA" id="ARBA00023102"/>
    </source>
</evidence>
<dbReference type="InterPro" id="IPR001348">
    <property type="entry name" value="ATP_PRibTrfase_HisG"/>
</dbReference>
<dbReference type="NCBIfam" id="TIGR00070">
    <property type="entry name" value="hisG"/>
    <property type="match status" value="1"/>
</dbReference>
<dbReference type="InterPro" id="IPR018198">
    <property type="entry name" value="ATP_PRibTrfase_CS"/>
</dbReference>
<keyword evidence="11" id="KW-0963">Cytoplasm</keyword>
<feature type="domain" description="Histidine biosynthesis HisG C-terminal" evidence="13">
    <location>
        <begin position="232"/>
        <end position="302"/>
    </location>
</feature>
<comment type="catalytic activity">
    <reaction evidence="1 11">
        <text>1-(5-phospho-beta-D-ribosyl)-ATP + diphosphate = 5-phospho-alpha-D-ribose 1-diphosphate + ATP</text>
        <dbReference type="Rhea" id="RHEA:18473"/>
        <dbReference type="ChEBI" id="CHEBI:30616"/>
        <dbReference type="ChEBI" id="CHEBI:33019"/>
        <dbReference type="ChEBI" id="CHEBI:58017"/>
        <dbReference type="ChEBI" id="CHEBI:73183"/>
        <dbReference type="EC" id="2.4.2.17"/>
    </reaction>
</comment>
<evidence type="ECO:0000256" key="7">
    <source>
        <dbReference type="ARBA" id="ARBA00022676"/>
    </source>
</evidence>
<evidence type="ECO:0000313" key="15">
    <source>
        <dbReference type="Proteomes" id="UP000824755"/>
    </source>
</evidence>
<dbReference type="EMBL" id="CP080544">
    <property type="protein sequence ID" value="QYR52282.1"/>
    <property type="molecule type" value="Genomic_DNA"/>
</dbReference>
<dbReference type="InterPro" id="IPR013820">
    <property type="entry name" value="ATP_PRibTrfase_cat"/>
</dbReference>
<protein>
    <recommendedName>
        <fullName evidence="5 11">ATP phosphoribosyltransferase</fullName>
        <shortName evidence="11">ATP-PRT</shortName>
        <shortName evidence="11">ATP-PRTase</shortName>
        <ecNumber evidence="4 11">2.4.2.17</ecNumber>
    </recommendedName>
</protein>
<comment type="cofactor">
    <cofactor evidence="11">
        <name>Mg(2+)</name>
        <dbReference type="ChEBI" id="CHEBI:18420"/>
    </cofactor>
</comment>
<dbReference type="GO" id="GO:0003879">
    <property type="term" value="F:ATP phosphoribosyltransferase activity"/>
    <property type="evidence" value="ECO:0007669"/>
    <property type="project" value="UniProtKB-EC"/>
</dbReference>
<feature type="domain" description="ATP phosphoribosyltransferase catalytic" evidence="12">
    <location>
        <begin position="61"/>
        <end position="225"/>
    </location>
</feature>
<proteinExistence type="inferred from homology"/>
<dbReference type="PROSITE" id="PS01316">
    <property type="entry name" value="ATP_P_PHORIBOSYLTR"/>
    <property type="match status" value="1"/>
</dbReference>
<dbReference type="PANTHER" id="PTHR21403:SF8">
    <property type="entry name" value="ATP PHOSPHORIBOSYLTRANSFERASE"/>
    <property type="match status" value="1"/>
</dbReference>
<dbReference type="InterPro" id="IPR015867">
    <property type="entry name" value="N-reg_PII/ATP_PRibTrfase_C"/>
</dbReference>
<keyword evidence="11" id="KW-0067">ATP-binding</keyword>
<keyword evidence="8 11" id="KW-0808">Transferase</keyword>
<keyword evidence="6 11" id="KW-0028">Amino-acid biosynthesis</keyword>
<comment type="function">
    <text evidence="10 11">Catalyzes the condensation of ATP and 5-phosphoribose 1-diphosphate to form N'-(5'-phosphoribosyl)-ATP (PR-ATP). Has a crucial role in the pathway because the rate of histidine biosynthesis seems to be controlled primarily by regulation of HisG enzymatic activity.</text>
</comment>
<comment type="activity regulation">
    <text evidence="11">Feedback inhibited by histidine.</text>
</comment>
<sequence length="306" mass="33033">MSPPVVQPPVRDRLRIAIQKNGRLSEPARALLSSCGLSWRESPDRLFCYGETAPVDLLLVRDDDIPGLITSGVCDLGIVGRNVLLEEVSLADLEGQPYNAKELRALGFGGCRLAIAVPQAWTWTGIEDLRGRRIATSYPGILQRWLDDAGIDATTVQLSGSVEIAPRLGQADVVCDLVSSGATLAANQLTPVMDLMTSEAVLVGTTQPLDPARAALLDMLLRRLDGVLKIRDSKLLMFRAARTALPELMSLLPDAESPTVLGVIEDDDAVSLQTLCHGVVTWQRLEALQRAGARGLMVLPVERMLA</sequence>
<evidence type="ECO:0000256" key="6">
    <source>
        <dbReference type="ARBA" id="ARBA00022605"/>
    </source>
</evidence>